<feature type="binding site" evidence="6">
    <location>
        <position position="194"/>
    </location>
    <ligand>
        <name>substrate</name>
    </ligand>
</feature>
<dbReference type="PIRSF" id="PIRSF001221">
    <property type="entry name" value="Amidase_fungi"/>
    <property type="match status" value="1"/>
</dbReference>
<evidence type="ECO:0000256" key="3">
    <source>
        <dbReference type="ARBA" id="ARBA00012922"/>
    </source>
</evidence>
<feature type="binding site" evidence="6">
    <location>
        <position position="168"/>
    </location>
    <ligand>
        <name>substrate</name>
    </ligand>
</feature>
<evidence type="ECO:0000313" key="8">
    <source>
        <dbReference type="EMBL" id="KAG0654119.1"/>
    </source>
</evidence>
<dbReference type="GO" id="GO:0009062">
    <property type="term" value="P:fatty acid catabolic process"/>
    <property type="evidence" value="ECO:0007669"/>
    <property type="project" value="TreeGrafter"/>
</dbReference>
<feature type="active site" description="Charge relay system" evidence="5">
    <location>
        <position position="194"/>
    </location>
</feature>
<feature type="binding site" evidence="6">
    <location>
        <begin position="215"/>
        <end position="218"/>
    </location>
    <ligand>
        <name>substrate</name>
    </ligand>
</feature>
<comment type="catalytic activity">
    <reaction evidence="1">
        <text>a monocarboxylic acid amide + H2O = a monocarboxylate + NH4(+)</text>
        <dbReference type="Rhea" id="RHEA:12020"/>
        <dbReference type="ChEBI" id="CHEBI:15377"/>
        <dbReference type="ChEBI" id="CHEBI:28938"/>
        <dbReference type="ChEBI" id="CHEBI:35757"/>
        <dbReference type="ChEBI" id="CHEBI:83628"/>
        <dbReference type="EC" id="3.5.1.4"/>
    </reaction>
</comment>
<keyword evidence="4" id="KW-0378">Hydrolase</keyword>
<dbReference type="PROSITE" id="PS00571">
    <property type="entry name" value="AMIDASES"/>
    <property type="match status" value="1"/>
</dbReference>
<dbReference type="AlphaFoldDB" id="A0A9P6VU19"/>
<reference evidence="8 9" key="1">
    <citation type="submission" date="2020-11" db="EMBL/GenBank/DDBJ databases">
        <title>Kefir isolates.</title>
        <authorList>
            <person name="Marcisauskas S."/>
            <person name="Kim Y."/>
            <person name="Blasche S."/>
        </authorList>
    </citation>
    <scope>NUCLEOTIDE SEQUENCE [LARGE SCALE GENOMIC DNA]</scope>
    <source>
        <strain evidence="8 9">KR</strain>
    </source>
</reference>
<dbReference type="PANTHER" id="PTHR45847:SF6">
    <property type="entry name" value="FATTY ACID AMIDE HYDROLASE"/>
    <property type="match status" value="1"/>
</dbReference>
<evidence type="ECO:0000256" key="6">
    <source>
        <dbReference type="PIRSR" id="PIRSR001221-2"/>
    </source>
</evidence>
<gene>
    <name evidence="8" type="ORF">C6P46_001973</name>
</gene>
<organism evidence="8 9">
    <name type="scientific">Rhodotorula mucilaginosa</name>
    <name type="common">Yeast</name>
    <name type="synonym">Rhodotorula rubra</name>
    <dbReference type="NCBI Taxonomy" id="5537"/>
    <lineage>
        <taxon>Eukaryota</taxon>
        <taxon>Fungi</taxon>
        <taxon>Dikarya</taxon>
        <taxon>Basidiomycota</taxon>
        <taxon>Pucciniomycotina</taxon>
        <taxon>Microbotryomycetes</taxon>
        <taxon>Sporidiobolales</taxon>
        <taxon>Sporidiobolaceae</taxon>
        <taxon>Rhodotorula</taxon>
    </lineage>
</organism>
<evidence type="ECO:0000256" key="5">
    <source>
        <dbReference type="PIRSR" id="PIRSR001221-1"/>
    </source>
</evidence>
<dbReference type="Gene3D" id="3.90.1300.10">
    <property type="entry name" value="Amidase signature (AS) domain"/>
    <property type="match status" value="1"/>
</dbReference>
<dbReference type="Pfam" id="PF01425">
    <property type="entry name" value="Amidase"/>
    <property type="match status" value="1"/>
</dbReference>
<keyword evidence="9" id="KW-1185">Reference proteome</keyword>
<evidence type="ECO:0000313" key="9">
    <source>
        <dbReference type="Proteomes" id="UP000777482"/>
    </source>
</evidence>
<comment type="similarity">
    <text evidence="2">Belongs to the amidase family.</text>
</comment>
<evidence type="ECO:0000256" key="2">
    <source>
        <dbReference type="ARBA" id="ARBA00009199"/>
    </source>
</evidence>
<accession>A0A9P6VU19</accession>
<name>A0A9P6VU19_RHOMI</name>
<proteinExistence type="inferred from homology"/>
<sequence length="582" mass="63894">MYWKQAQAEKHAEQAETLRNARVLLRKEGPALSADLTAAIRSADTAQIVQNIQQKKPGWTATNVMRVYIEAASQAHERLNVLTEIMFADALKKAKELDDEFEKTGKVTGILHGVPVSLKDMLEVEGYDTTIGFTYKRHQPAPKDAPLVSLIRQAGGIPFVKTTVPQTMLSFECKTALFGVSNNPYDVRRVPGGSSGGEGGLLGCDGSVVGIGSDIGGSVRIPAHFSGCYALKPSAGRVTNWGIHQCNPGFEAIKAAVGPMGRSVADLEMMTRVLLDGTPELALTQTNLLPVPYRDVKLPTDRPLRFGYFLNDGFCAASPACERAVMETVEALRKAGHEVIEFEPTPGKLASRSESQAGEFEIVLSYLKNDPAEAFMCQATMAKSSNNFSRWLRSLYCRYVAGDEHAARLLDANCGKSVNDVQRWMDKRNQYITKTRKLLWEEHAFDAVICATQATPALKHGETTDNGVLVVRTVQWNIVDSTVGQIPVTFVDPARDGLSEAWEERRRANNGSKIFERHLYGPGGLYDAKDMAGLPVGVQVVGRQWDEERMIELMKVVDEALGPRGFAPGDFAKREAASRKVY</sequence>
<feature type="active site" description="Acyl-ester intermediate" evidence="5">
    <location>
        <position position="218"/>
    </location>
</feature>
<dbReference type="OrthoDB" id="6428749at2759"/>
<dbReference type="InterPro" id="IPR020556">
    <property type="entry name" value="Amidase_CS"/>
</dbReference>
<evidence type="ECO:0000256" key="4">
    <source>
        <dbReference type="ARBA" id="ARBA00022801"/>
    </source>
</evidence>
<evidence type="ECO:0000259" key="7">
    <source>
        <dbReference type="Pfam" id="PF01425"/>
    </source>
</evidence>
<dbReference type="EMBL" id="PUHQ01000161">
    <property type="protein sequence ID" value="KAG0654119.1"/>
    <property type="molecule type" value="Genomic_DNA"/>
</dbReference>
<dbReference type="InterPro" id="IPR052096">
    <property type="entry name" value="Endocannabinoid_amidase"/>
</dbReference>
<dbReference type="PANTHER" id="PTHR45847">
    <property type="entry name" value="FATTY ACID AMIDE HYDROLASE"/>
    <property type="match status" value="1"/>
</dbReference>
<feature type="domain" description="Amidase" evidence="7">
    <location>
        <begin position="64"/>
        <end position="550"/>
    </location>
</feature>
<dbReference type="GO" id="GO:0004040">
    <property type="term" value="F:amidase activity"/>
    <property type="evidence" value="ECO:0007669"/>
    <property type="project" value="UniProtKB-EC"/>
</dbReference>
<dbReference type="InterPro" id="IPR036928">
    <property type="entry name" value="AS_sf"/>
</dbReference>
<comment type="caution">
    <text evidence="8">The sequence shown here is derived from an EMBL/GenBank/DDBJ whole genome shotgun (WGS) entry which is preliminary data.</text>
</comment>
<dbReference type="EC" id="3.5.1.4" evidence="3"/>
<feature type="active site" description="Charge relay system" evidence="5">
    <location>
        <position position="119"/>
    </location>
</feature>
<dbReference type="Proteomes" id="UP000777482">
    <property type="component" value="Unassembled WGS sequence"/>
</dbReference>
<dbReference type="FunFam" id="3.90.1300.10:FF:000003">
    <property type="entry name" value="Amidase signature enzyme"/>
    <property type="match status" value="1"/>
</dbReference>
<dbReference type="SUPFAM" id="SSF75304">
    <property type="entry name" value="Amidase signature (AS) enzymes"/>
    <property type="match status" value="1"/>
</dbReference>
<evidence type="ECO:0000256" key="1">
    <source>
        <dbReference type="ARBA" id="ARBA00001311"/>
    </source>
</evidence>
<dbReference type="InterPro" id="IPR023631">
    <property type="entry name" value="Amidase_dom"/>
</dbReference>
<dbReference type="GO" id="GO:0017064">
    <property type="term" value="F:fatty acid amide hydrolase activity"/>
    <property type="evidence" value="ECO:0007669"/>
    <property type="project" value="TreeGrafter"/>
</dbReference>
<protein>
    <recommendedName>
        <fullName evidence="3">amidase</fullName>
        <ecNumber evidence="3">3.5.1.4</ecNumber>
    </recommendedName>
</protein>